<keyword evidence="3" id="KW-1133">Transmembrane helix</keyword>
<dbReference type="GO" id="GO:0005576">
    <property type="term" value="C:extracellular region"/>
    <property type="evidence" value="ECO:0007669"/>
    <property type="project" value="UniProtKB-SubCell"/>
</dbReference>
<evidence type="ECO:0000256" key="1">
    <source>
        <dbReference type="ARBA" id="ARBA00004613"/>
    </source>
</evidence>
<evidence type="ECO:0000259" key="4">
    <source>
        <dbReference type="PROSITE" id="PS51677"/>
    </source>
</evidence>
<reference evidence="6" key="1">
    <citation type="journal article" date="2018" name="Front. Microbiol.">
        <title>Genome-Based Analysis Reveals the Taxonomy and Diversity of the Family Idiomarinaceae.</title>
        <authorList>
            <person name="Liu Y."/>
            <person name="Lai Q."/>
            <person name="Shao Z."/>
        </authorList>
    </citation>
    <scope>NUCLEOTIDE SEQUENCE [LARGE SCALE GENOMIC DNA]</scope>
    <source>
        <strain evidence="6">c121</strain>
    </source>
</reference>
<name>A0A432ZAA9_9GAMM</name>
<dbReference type="Pfam" id="PF01522">
    <property type="entry name" value="Polysacc_deac_1"/>
    <property type="match status" value="1"/>
</dbReference>
<dbReference type="InterPro" id="IPR051398">
    <property type="entry name" value="Polysacch_Deacetylase"/>
</dbReference>
<evidence type="ECO:0000313" key="6">
    <source>
        <dbReference type="Proteomes" id="UP000287022"/>
    </source>
</evidence>
<dbReference type="PANTHER" id="PTHR34216:SF3">
    <property type="entry name" value="POLY-BETA-1,6-N-ACETYL-D-GLUCOSAMINE N-DEACETYLASE"/>
    <property type="match status" value="1"/>
</dbReference>
<evidence type="ECO:0000313" key="5">
    <source>
        <dbReference type="EMBL" id="RUO74830.1"/>
    </source>
</evidence>
<keyword evidence="3" id="KW-0812">Transmembrane</keyword>
<gene>
    <name evidence="5" type="ORF">CWI80_05730</name>
</gene>
<dbReference type="InterPro" id="IPR011330">
    <property type="entry name" value="Glyco_hydro/deAcase_b/a-brl"/>
</dbReference>
<feature type="domain" description="NodB homology" evidence="4">
    <location>
        <begin position="121"/>
        <end position="261"/>
    </location>
</feature>
<keyword evidence="2" id="KW-0732">Signal</keyword>
<accession>A0A432ZAA9</accession>
<keyword evidence="3" id="KW-0472">Membrane</keyword>
<proteinExistence type="predicted"/>
<dbReference type="PROSITE" id="PS51677">
    <property type="entry name" value="NODB"/>
    <property type="match status" value="1"/>
</dbReference>
<dbReference type="GO" id="GO:0005975">
    <property type="term" value="P:carbohydrate metabolic process"/>
    <property type="evidence" value="ECO:0007669"/>
    <property type="project" value="InterPro"/>
</dbReference>
<dbReference type="CDD" id="cd10973">
    <property type="entry name" value="CE4_DAC_u4_5s"/>
    <property type="match status" value="1"/>
</dbReference>
<protein>
    <submittedName>
        <fullName evidence="5">Polysaccharide deacetylase</fullName>
    </submittedName>
</protein>
<dbReference type="InterPro" id="IPR002509">
    <property type="entry name" value="NODB_dom"/>
</dbReference>
<dbReference type="SUPFAM" id="SSF88713">
    <property type="entry name" value="Glycoside hydrolase/deacetylase"/>
    <property type="match status" value="1"/>
</dbReference>
<dbReference type="Gene3D" id="3.20.20.370">
    <property type="entry name" value="Glycoside hydrolase/deacetylase"/>
    <property type="match status" value="1"/>
</dbReference>
<keyword evidence="6" id="KW-1185">Reference proteome</keyword>
<organism evidence="5 6">
    <name type="scientific">Pseudidiomarina sediminum</name>
    <dbReference type="NCBI Taxonomy" id="431675"/>
    <lineage>
        <taxon>Bacteria</taxon>
        <taxon>Pseudomonadati</taxon>
        <taxon>Pseudomonadota</taxon>
        <taxon>Gammaproteobacteria</taxon>
        <taxon>Alteromonadales</taxon>
        <taxon>Idiomarinaceae</taxon>
        <taxon>Pseudidiomarina</taxon>
    </lineage>
</organism>
<evidence type="ECO:0000256" key="2">
    <source>
        <dbReference type="ARBA" id="ARBA00022729"/>
    </source>
</evidence>
<sequence length="392" mass="44313">MIAVSTSPNKGAAMLEIIIGIAMAIMRRCAGQLPQKEWRFSVAIFRLFGLLLILFPVISYAAQHGVVVLQYHHVGDDTPRVTSVTAQELEAHFAFLQENDFNVVSLADAQQLVAQDKVPDKTVAITFDDSWRNIYSNGRAVFEKYRYPFTIFVNPHLMEETPRLYMSWQQLNALTEFGATIANHSEYHAHMTWREEGETETQWLARQQQAIVQAQAKIDAELGSAQAKYFAYPFGEYNPELAALLKELGYLAFGQHSGPWSRYVPQTEIPRFPASGHYANLTTLKTKLLSLALPARRVAPTSMVQSSDTERLTIELQVEPSDDVQWQQLGCFYQGERLQPELDGERLTLSIDGLPVGRSRVNCTAPSKQLQGRFYWYSVPLVRPDAAGRWPD</sequence>
<dbReference type="Proteomes" id="UP000287022">
    <property type="component" value="Unassembled WGS sequence"/>
</dbReference>
<comment type="caution">
    <text evidence="5">The sequence shown here is derived from an EMBL/GenBank/DDBJ whole genome shotgun (WGS) entry which is preliminary data.</text>
</comment>
<dbReference type="AlphaFoldDB" id="A0A432ZAA9"/>
<dbReference type="PANTHER" id="PTHR34216">
    <property type="match status" value="1"/>
</dbReference>
<dbReference type="EMBL" id="PIQE01000001">
    <property type="protein sequence ID" value="RUO74830.1"/>
    <property type="molecule type" value="Genomic_DNA"/>
</dbReference>
<comment type="subcellular location">
    <subcellularLocation>
        <location evidence="1">Secreted</location>
    </subcellularLocation>
</comment>
<dbReference type="GO" id="GO:0016810">
    <property type="term" value="F:hydrolase activity, acting on carbon-nitrogen (but not peptide) bonds"/>
    <property type="evidence" value="ECO:0007669"/>
    <property type="project" value="InterPro"/>
</dbReference>
<dbReference type="STRING" id="1122124.GCA_000423165_00268"/>
<feature type="transmembrane region" description="Helical" evidence="3">
    <location>
        <begin position="42"/>
        <end position="62"/>
    </location>
</feature>
<evidence type="ECO:0000256" key="3">
    <source>
        <dbReference type="SAM" id="Phobius"/>
    </source>
</evidence>